<organism evidence="2 3">
    <name type="scientific">Suillus plorans</name>
    <dbReference type="NCBI Taxonomy" id="116603"/>
    <lineage>
        <taxon>Eukaryota</taxon>
        <taxon>Fungi</taxon>
        <taxon>Dikarya</taxon>
        <taxon>Basidiomycota</taxon>
        <taxon>Agaricomycotina</taxon>
        <taxon>Agaricomycetes</taxon>
        <taxon>Agaricomycetidae</taxon>
        <taxon>Boletales</taxon>
        <taxon>Suillineae</taxon>
        <taxon>Suillaceae</taxon>
        <taxon>Suillus</taxon>
    </lineage>
</organism>
<dbReference type="Proteomes" id="UP000719766">
    <property type="component" value="Unassembled WGS sequence"/>
</dbReference>
<dbReference type="AlphaFoldDB" id="A0A9P7ADA9"/>
<dbReference type="GeneID" id="64597951"/>
<keyword evidence="3" id="KW-1185">Reference proteome</keyword>
<protein>
    <recommendedName>
        <fullName evidence="4">Secreted protein</fullName>
    </recommendedName>
</protein>
<proteinExistence type="predicted"/>
<comment type="caution">
    <text evidence="2">The sequence shown here is derived from an EMBL/GenBank/DDBJ whole genome shotgun (WGS) entry which is preliminary data.</text>
</comment>
<feature type="signal peptide" evidence="1">
    <location>
        <begin position="1"/>
        <end position="22"/>
    </location>
</feature>
<reference evidence="2" key="1">
    <citation type="journal article" date="2020" name="New Phytol.">
        <title>Comparative genomics reveals dynamic genome evolution in host specialist ectomycorrhizal fungi.</title>
        <authorList>
            <person name="Lofgren L.A."/>
            <person name="Nguyen N.H."/>
            <person name="Vilgalys R."/>
            <person name="Ruytinx J."/>
            <person name="Liao H.L."/>
            <person name="Branco S."/>
            <person name="Kuo A."/>
            <person name="LaButti K."/>
            <person name="Lipzen A."/>
            <person name="Andreopoulos W."/>
            <person name="Pangilinan J."/>
            <person name="Riley R."/>
            <person name="Hundley H."/>
            <person name="Na H."/>
            <person name="Barry K."/>
            <person name="Grigoriev I.V."/>
            <person name="Stajich J.E."/>
            <person name="Kennedy P.G."/>
        </authorList>
    </citation>
    <scope>NUCLEOTIDE SEQUENCE</scope>
    <source>
        <strain evidence="2">S12</strain>
    </source>
</reference>
<evidence type="ECO:0000313" key="3">
    <source>
        <dbReference type="Proteomes" id="UP000719766"/>
    </source>
</evidence>
<sequence length="91" mass="9864">MKFISLTTVIMSAVVLVGIVKADINPNGGPCAQNSKYSAYFQADLRPHTYGCILFFCNLNNIVETVQMCTCIECCYVVNGGVGDDGYVHCT</sequence>
<evidence type="ECO:0008006" key="4">
    <source>
        <dbReference type="Google" id="ProtNLM"/>
    </source>
</evidence>
<dbReference type="OrthoDB" id="2606864at2759"/>
<gene>
    <name evidence="2" type="ORF">HD556DRAFT_1411587</name>
</gene>
<keyword evidence="1" id="KW-0732">Signal</keyword>
<accession>A0A9P7ADA9</accession>
<dbReference type="EMBL" id="JABBWE010000085">
    <property type="protein sequence ID" value="KAG1786992.1"/>
    <property type="molecule type" value="Genomic_DNA"/>
</dbReference>
<name>A0A9P7ADA9_9AGAM</name>
<evidence type="ECO:0000313" key="2">
    <source>
        <dbReference type="EMBL" id="KAG1786992.1"/>
    </source>
</evidence>
<feature type="chain" id="PRO_5040198776" description="Secreted protein" evidence="1">
    <location>
        <begin position="23"/>
        <end position="91"/>
    </location>
</feature>
<evidence type="ECO:0000256" key="1">
    <source>
        <dbReference type="SAM" id="SignalP"/>
    </source>
</evidence>
<dbReference type="RefSeq" id="XP_041154376.1">
    <property type="nucleotide sequence ID" value="XM_041304187.1"/>
</dbReference>